<evidence type="ECO:0000256" key="4">
    <source>
        <dbReference type="ARBA" id="ARBA00022917"/>
    </source>
</evidence>
<sequence length="423" mass="47595">MTTVVPTSEEDPVLSVVRFTSELAWADAGPEVAEAQVGSLCVEAQECIVMGRWLDLASLVLTSADLVFSKVSDKDLECIFTVICNLVTMTERPDEALEMAKLISAKVTQQPNEKPASCLKILFNLYNLLENPYSRFYVYMKALHLALDGKVTEHIIPSFKKIDSFLKEWNVGIPDQRELFLTISNILRESKSSAKESFKFQTKYLETFSTEDAHTVSEAKEEAVRTVIEFVKAPDIFQCDLLDMPAVAQLEKDAKYSLVYELLKIFLTQRLDAYLDFDAANSTLLKSYGLVHDDCVAKMRLMSLVDLGCNDSGQIPYALIRDTLRIRDDEVESWVVKAITSKLIDCKMDQMNQVVIVSRCTECVFGHHQWETLRTKLATWRGNITNVISTIQANKIAEDGSQAVQGNHGIFPPEEPHLAKSFP</sequence>
<dbReference type="InterPro" id="IPR040750">
    <property type="entry name" value="eIF3m_C_helix"/>
</dbReference>
<dbReference type="Proteomes" id="UP001370490">
    <property type="component" value="Unassembled WGS sequence"/>
</dbReference>
<evidence type="ECO:0000259" key="6">
    <source>
        <dbReference type="PROSITE" id="PS50250"/>
    </source>
</evidence>
<keyword evidence="7" id="KW-0647">Proteasome</keyword>
<name>A0AAN8UKA6_9MAGN</name>
<keyword evidence="8" id="KW-1185">Reference proteome</keyword>
<comment type="similarity">
    <text evidence="5">Belongs to the eIF-3 subunit M family.</text>
</comment>
<dbReference type="InterPro" id="IPR027528">
    <property type="entry name" value="eIF3m"/>
</dbReference>
<evidence type="ECO:0000256" key="2">
    <source>
        <dbReference type="ARBA" id="ARBA00022490"/>
    </source>
</evidence>
<dbReference type="AlphaFoldDB" id="A0AAN8UKA6"/>
<keyword evidence="2 5" id="KW-0963">Cytoplasm</keyword>
<dbReference type="PANTHER" id="PTHR15350">
    <property type="entry name" value="COP9 SIGNALOSOME COMPLEX SUBUNIT 7/DENDRITIC CELL PROTEIN GA17"/>
    <property type="match status" value="1"/>
</dbReference>
<evidence type="ECO:0000313" key="8">
    <source>
        <dbReference type="Proteomes" id="UP001370490"/>
    </source>
</evidence>
<dbReference type="GO" id="GO:0001732">
    <property type="term" value="P:formation of cytoplasmic translation initiation complex"/>
    <property type="evidence" value="ECO:0007669"/>
    <property type="project" value="UniProtKB-UniRule"/>
</dbReference>
<dbReference type="PROSITE" id="PS50250">
    <property type="entry name" value="PCI"/>
    <property type="match status" value="1"/>
</dbReference>
<comment type="subcellular location">
    <subcellularLocation>
        <location evidence="5">Cytoplasm</location>
    </subcellularLocation>
</comment>
<accession>A0AAN8UKA6</accession>
<dbReference type="InterPro" id="IPR045237">
    <property type="entry name" value="COPS7/eIF3m"/>
</dbReference>
<dbReference type="Pfam" id="PF18005">
    <property type="entry name" value="eIF3m_C_helix"/>
    <property type="match status" value="1"/>
</dbReference>
<comment type="function">
    <text evidence="5">Component of the eukaryotic translation initiation factor 3 (eIF-3) complex, which is involved in protein synthesis of a specialized repertoire of mRNAs and, together with other initiation factors, stimulates binding of mRNA and methionyl-tRNAi to the 40S ribosome. The eIF-3 complex specifically targets and initiates translation of a subset of mRNAs involved in cell proliferation.</text>
</comment>
<gene>
    <name evidence="7" type="ORF">RJ641_022957</name>
</gene>
<feature type="domain" description="PCI" evidence="6">
    <location>
        <begin position="193"/>
        <end position="362"/>
    </location>
</feature>
<proteinExistence type="inferred from homology"/>
<evidence type="ECO:0000313" key="7">
    <source>
        <dbReference type="EMBL" id="KAK6913356.1"/>
    </source>
</evidence>
<dbReference type="GO" id="GO:0033290">
    <property type="term" value="C:eukaryotic 48S preinitiation complex"/>
    <property type="evidence" value="ECO:0007669"/>
    <property type="project" value="UniProtKB-UniRule"/>
</dbReference>
<dbReference type="GO" id="GO:0071541">
    <property type="term" value="C:eukaryotic translation initiation factor 3 complex, eIF3m"/>
    <property type="evidence" value="ECO:0007669"/>
    <property type="project" value="UniProtKB-UniRule"/>
</dbReference>
<comment type="caution">
    <text evidence="7">The sequence shown here is derived from an EMBL/GenBank/DDBJ whole genome shotgun (WGS) entry which is preliminary data.</text>
</comment>
<keyword evidence="4 5" id="KW-0648">Protein biosynthesis</keyword>
<reference evidence="7 8" key="1">
    <citation type="submission" date="2023-12" db="EMBL/GenBank/DDBJ databases">
        <title>A high-quality genome assembly for Dillenia turbinata (Dilleniales).</title>
        <authorList>
            <person name="Chanderbali A."/>
        </authorList>
    </citation>
    <scope>NUCLEOTIDE SEQUENCE [LARGE SCALE GENOMIC DNA]</scope>
    <source>
        <strain evidence="7">LSX21</strain>
        <tissue evidence="7">Leaf</tissue>
    </source>
</reference>
<comment type="similarity">
    <text evidence="1">Belongs to the CSN7/EIF3M family. CSN7 subfamily.</text>
</comment>
<dbReference type="PANTHER" id="PTHR15350:SF2">
    <property type="entry name" value="EUKARYOTIC TRANSLATION INITIATION FACTOR 3 SUBUNIT M"/>
    <property type="match status" value="1"/>
</dbReference>
<evidence type="ECO:0000256" key="3">
    <source>
        <dbReference type="ARBA" id="ARBA00022540"/>
    </source>
</evidence>
<comment type="subunit">
    <text evidence="5">Component of the eukaryotic translation initiation factor 3 (eIF-3) complex.</text>
</comment>
<dbReference type="GO" id="GO:0003743">
    <property type="term" value="F:translation initiation factor activity"/>
    <property type="evidence" value="ECO:0007669"/>
    <property type="project" value="UniProtKB-UniRule"/>
</dbReference>
<protein>
    <recommendedName>
        <fullName evidence="5">Eukaryotic translation initiation factor 3 subunit M</fullName>
        <shortName evidence="5">eIF3m</shortName>
    </recommendedName>
</protein>
<dbReference type="HAMAP" id="MF_03012">
    <property type="entry name" value="eIF3m"/>
    <property type="match status" value="1"/>
</dbReference>
<dbReference type="SMART" id="SM00088">
    <property type="entry name" value="PINT"/>
    <property type="match status" value="1"/>
</dbReference>
<evidence type="ECO:0000256" key="5">
    <source>
        <dbReference type="HAMAP-Rule" id="MF_03012"/>
    </source>
</evidence>
<dbReference type="EMBL" id="JBAMMX010000027">
    <property type="protein sequence ID" value="KAK6913356.1"/>
    <property type="molecule type" value="Genomic_DNA"/>
</dbReference>
<keyword evidence="3 5" id="KW-0396">Initiation factor</keyword>
<dbReference type="InterPro" id="IPR000717">
    <property type="entry name" value="PCI_dom"/>
</dbReference>
<dbReference type="Pfam" id="PF01399">
    <property type="entry name" value="PCI"/>
    <property type="match status" value="1"/>
</dbReference>
<evidence type="ECO:0000256" key="1">
    <source>
        <dbReference type="ARBA" id="ARBA00008482"/>
    </source>
</evidence>
<dbReference type="GO" id="GO:0016282">
    <property type="term" value="C:eukaryotic 43S preinitiation complex"/>
    <property type="evidence" value="ECO:0007669"/>
    <property type="project" value="UniProtKB-UniRule"/>
</dbReference>
<dbReference type="GO" id="GO:0000502">
    <property type="term" value="C:proteasome complex"/>
    <property type="evidence" value="ECO:0007669"/>
    <property type="project" value="UniProtKB-KW"/>
</dbReference>
<organism evidence="7 8">
    <name type="scientific">Dillenia turbinata</name>
    <dbReference type="NCBI Taxonomy" id="194707"/>
    <lineage>
        <taxon>Eukaryota</taxon>
        <taxon>Viridiplantae</taxon>
        <taxon>Streptophyta</taxon>
        <taxon>Embryophyta</taxon>
        <taxon>Tracheophyta</taxon>
        <taxon>Spermatophyta</taxon>
        <taxon>Magnoliopsida</taxon>
        <taxon>eudicotyledons</taxon>
        <taxon>Gunneridae</taxon>
        <taxon>Pentapetalae</taxon>
        <taxon>Dilleniales</taxon>
        <taxon>Dilleniaceae</taxon>
        <taxon>Dillenia</taxon>
    </lineage>
</organism>